<gene>
    <name evidence="3" type="ORF">JBS370_LOCUS29594</name>
    <name evidence="2" type="ORF">ZHD862_LOCUS32409</name>
</gene>
<evidence type="ECO:0000313" key="3">
    <source>
        <dbReference type="EMBL" id="CAF4061085.1"/>
    </source>
</evidence>
<dbReference type="AlphaFoldDB" id="A0A815JU10"/>
<dbReference type="EMBL" id="CAJOBD010006440">
    <property type="protein sequence ID" value="CAF4061085.1"/>
    <property type="molecule type" value="Genomic_DNA"/>
</dbReference>
<comment type="caution">
    <text evidence="2">The sequence shown here is derived from an EMBL/GenBank/DDBJ whole genome shotgun (WGS) entry which is preliminary data.</text>
</comment>
<accession>A0A815JU10</accession>
<dbReference type="Proteomes" id="UP000663836">
    <property type="component" value="Unassembled WGS sequence"/>
</dbReference>
<protein>
    <submittedName>
        <fullName evidence="2">Uncharacterized protein</fullName>
    </submittedName>
</protein>
<dbReference type="EMBL" id="CAJNOT010003490">
    <property type="protein sequence ID" value="CAF1386774.1"/>
    <property type="molecule type" value="Genomic_DNA"/>
</dbReference>
<evidence type="ECO:0000256" key="1">
    <source>
        <dbReference type="SAM" id="Phobius"/>
    </source>
</evidence>
<keyword evidence="1" id="KW-0472">Membrane</keyword>
<dbReference type="Proteomes" id="UP000663864">
    <property type="component" value="Unassembled WGS sequence"/>
</dbReference>
<proteinExistence type="predicted"/>
<feature type="transmembrane region" description="Helical" evidence="1">
    <location>
        <begin position="20"/>
        <end position="39"/>
    </location>
</feature>
<name>A0A815JU10_9BILA</name>
<evidence type="ECO:0000313" key="4">
    <source>
        <dbReference type="Proteomes" id="UP000663864"/>
    </source>
</evidence>
<keyword evidence="1" id="KW-0812">Transmembrane</keyword>
<sequence>MALPPVNIHDVAMQNDAYSLTGELGTTGLSPCVAVIILFSDRTIMMEHRSDIELYKYGYKTQVLNLLENIAKNIISMKRIHLNIRYAFTIGGCVGKRRKRFQRSLMSIYEECRKEEQDPSDLLYLRLMYDICESLKIINVSWSIERKRIHGRNDPFIDVLIARRQQDNNYHLFIRQGVSLFNEVTQQKTLVYCGYFSYKLYDDNNTAVQQGNLSLAGAQFYMNNDLAEPYRPGKI</sequence>
<keyword evidence="1" id="KW-1133">Transmembrane helix</keyword>
<evidence type="ECO:0000313" key="2">
    <source>
        <dbReference type="EMBL" id="CAF1386774.1"/>
    </source>
</evidence>
<organism evidence="2 4">
    <name type="scientific">Rotaria sordida</name>
    <dbReference type="NCBI Taxonomy" id="392033"/>
    <lineage>
        <taxon>Eukaryota</taxon>
        <taxon>Metazoa</taxon>
        <taxon>Spiralia</taxon>
        <taxon>Gnathifera</taxon>
        <taxon>Rotifera</taxon>
        <taxon>Eurotatoria</taxon>
        <taxon>Bdelloidea</taxon>
        <taxon>Philodinida</taxon>
        <taxon>Philodinidae</taxon>
        <taxon>Rotaria</taxon>
    </lineage>
</organism>
<reference evidence="2" key="1">
    <citation type="submission" date="2021-02" db="EMBL/GenBank/DDBJ databases">
        <authorList>
            <person name="Nowell W R."/>
        </authorList>
    </citation>
    <scope>NUCLEOTIDE SEQUENCE</scope>
</reference>